<comment type="similarity">
    <text evidence="1">Belongs to the leucine-binding protein family.</text>
</comment>
<feature type="chain" id="PRO_5039169365" evidence="3">
    <location>
        <begin position="32"/>
        <end position="428"/>
    </location>
</feature>
<dbReference type="PROSITE" id="PS51257">
    <property type="entry name" value="PROKAR_LIPOPROTEIN"/>
    <property type="match status" value="1"/>
</dbReference>
<comment type="caution">
    <text evidence="5">The sequence shown here is derived from an EMBL/GenBank/DDBJ whole genome shotgun (WGS) entry which is preliminary data.</text>
</comment>
<feature type="domain" description="Leucine-binding protein" evidence="4">
    <location>
        <begin position="49"/>
        <end position="358"/>
    </location>
</feature>
<proteinExistence type="inferred from homology"/>
<feature type="signal peptide" evidence="3">
    <location>
        <begin position="1"/>
        <end position="31"/>
    </location>
</feature>
<dbReference type="InterPro" id="IPR028082">
    <property type="entry name" value="Peripla_BP_I"/>
</dbReference>
<reference evidence="5 6" key="1">
    <citation type="submission" date="2019-11" db="EMBL/GenBank/DDBJ databases">
        <title>Gordonia sp. nov., a novel actinobacterium isolated from mangrove soil in Hainan.</title>
        <authorList>
            <person name="Huang X."/>
            <person name="Xie Y."/>
            <person name="Chu X."/>
            <person name="Xiao K."/>
        </authorList>
    </citation>
    <scope>NUCLEOTIDE SEQUENCE [LARGE SCALE GENOMIC DNA]</scope>
    <source>
        <strain evidence="5 6">HNM0687</strain>
    </source>
</reference>
<dbReference type="Gene3D" id="3.40.50.2300">
    <property type="match status" value="2"/>
</dbReference>
<evidence type="ECO:0000259" key="4">
    <source>
        <dbReference type="Pfam" id="PF13458"/>
    </source>
</evidence>
<evidence type="ECO:0000256" key="1">
    <source>
        <dbReference type="ARBA" id="ARBA00010062"/>
    </source>
</evidence>
<dbReference type="InterPro" id="IPR051010">
    <property type="entry name" value="BCAA_transport"/>
</dbReference>
<organism evidence="5 6">
    <name type="scientific">Gordonia mangrovi</name>
    <dbReference type="NCBI Taxonomy" id="2665643"/>
    <lineage>
        <taxon>Bacteria</taxon>
        <taxon>Bacillati</taxon>
        <taxon>Actinomycetota</taxon>
        <taxon>Actinomycetes</taxon>
        <taxon>Mycobacteriales</taxon>
        <taxon>Gordoniaceae</taxon>
        <taxon>Gordonia</taxon>
    </lineage>
</organism>
<evidence type="ECO:0000256" key="2">
    <source>
        <dbReference type="ARBA" id="ARBA00022729"/>
    </source>
</evidence>
<sequence length="428" mass="43988">MRTDPSSARRPRRLRKVLGIVACVTALVAVTACNGTENGGSADSGGSGTIKVGFINQTAGSVGTYPEVQAAFEATVQYINEELDGVGGKKIELDSCAVDGTPTSSQRCAQQMVTNKPAFVFLGNDYNSGVTYPILDGAGLMVIGEVPLSLPDFNAPNVAFFNSGTAGSGPVIPAYLKLHPTQNKSFGALVSQNPAALAAATLLEVPLEQAGYSFQQTAVSPTATDYSSSLLSINPAQLGGLTGILASNGCVAFANAYGQQNLNTPVIANQTCYAPDVLAAAGENMVGWKVTQLTADPMGETEDAVLYRKIMSTYAKGTEPGAGQAALAFSTVMTTYNNILKPMGSSEVTSKAVKDALAGPAKTGKVALGGNYECGGTVAALPTVCGWGIYMYEIGPGPDFAQQVIPDQVDPIDVSATVAEAFPNGLPS</sequence>
<dbReference type="PANTHER" id="PTHR30483:SF6">
    <property type="entry name" value="PERIPLASMIC BINDING PROTEIN OF ABC TRANSPORTER FOR NATURAL AMINO ACIDS"/>
    <property type="match status" value="1"/>
</dbReference>
<keyword evidence="2 3" id="KW-0732">Signal</keyword>
<keyword evidence="6" id="KW-1185">Reference proteome</keyword>
<evidence type="ECO:0000313" key="5">
    <source>
        <dbReference type="EMBL" id="MXP24168.1"/>
    </source>
</evidence>
<evidence type="ECO:0000256" key="3">
    <source>
        <dbReference type="SAM" id="SignalP"/>
    </source>
</evidence>
<dbReference type="InterPro" id="IPR028081">
    <property type="entry name" value="Leu-bd"/>
</dbReference>
<evidence type="ECO:0000313" key="6">
    <source>
        <dbReference type="Proteomes" id="UP000475545"/>
    </source>
</evidence>
<dbReference type="Pfam" id="PF13458">
    <property type="entry name" value="Peripla_BP_6"/>
    <property type="match status" value="1"/>
</dbReference>
<dbReference type="Proteomes" id="UP000475545">
    <property type="component" value="Unassembled WGS sequence"/>
</dbReference>
<accession>A0A6L7GZ27</accession>
<dbReference type="EMBL" id="WMBR01000009">
    <property type="protein sequence ID" value="MXP24168.1"/>
    <property type="molecule type" value="Genomic_DNA"/>
</dbReference>
<dbReference type="PANTHER" id="PTHR30483">
    <property type="entry name" value="LEUCINE-SPECIFIC-BINDING PROTEIN"/>
    <property type="match status" value="1"/>
</dbReference>
<gene>
    <name evidence="5" type="ORF">GIY30_22795</name>
</gene>
<dbReference type="SUPFAM" id="SSF53822">
    <property type="entry name" value="Periplasmic binding protein-like I"/>
    <property type="match status" value="1"/>
</dbReference>
<dbReference type="AlphaFoldDB" id="A0A6L7GZ27"/>
<protein>
    <submittedName>
        <fullName evidence="5">ABC transporter substrate-binding protein</fullName>
    </submittedName>
</protein>
<name>A0A6L7GZ27_9ACTN</name>